<reference evidence="2" key="1">
    <citation type="journal article" date="2023" name="Front. Plant Sci.">
        <title>Chromosomal-level genome assembly of Melastoma candidum provides insights into trichome evolution.</title>
        <authorList>
            <person name="Zhong Y."/>
            <person name="Wu W."/>
            <person name="Sun C."/>
            <person name="Zou P."/>
            <person name="Liu Y."/>
            <person name="Dai S."/>
            <person name="Zhou R."/>
        </authorList>
    </citation>
    <scope>NUCLEOTIDE SEQUENCE [LARGE SCALE GENOMIC DNA]</scope>
</reference>
<keyword evidence="2" id="KW-1185">Reference proteome</keyword>
<dbReference type="EMBL" id="CM042886">
    <property type="protein sequence ID" value="KAI4343253.1"/>
    <property type="molecule type" value="Genomic_DNA"/>
</dbReference>
<proteinExistence type="predicted"/>
<gene>
    <name evidence="1" type="ORF">MLD38_027781</name>
</gene>
<evidence type="ECO:0000313" key="2">
    <source>
        <dbReference type="Proteomes" id="UP001057402"/>
    </source>
</evidence>
<dbReference type="Proteomes" id="UP001057402">
    <property type="component" value="Chromosome 7"/>
</dbReference>
<comment type="caution">
    <text evidence="1">The sequence shown here is derived from an EMBL/GenBank/DDBJ whole genome shotgun (WGS) entry which is preliminary data.</text>
</comment>
<accession>A0ACB9P391</accession>
<evidence type="ECO:0000313" key="1">
    <source>
        <dbReference type="EMBL" id="KAI4343253.1"/>
    </source>
</evidence>
<organism evidence="1 2">
    <name type="scientific">Melastoma candidum</name>
    <dbReference type="NCBI Taxonomy" id="119954"/>
    <lineage>
        <taxon>Eukaryota</taxon>
        <taxon>Viridiplantae</taxon>
        <taxon>Streptophyta</taxon>
        <taxon>Embryophyta</taxon>
        <taxon>Tracheophyta</taxon>
        <taxon>Spermatophyta</taxon>
        <taxon>Magnoliopsida</taxon>
        <taxon>eudicotyledons</taxon>
        <taxon>Gunneridae</taxon>
        <taxon>Pentapetalae</taxon>
        <taxon>rosids</taxon>
        <taxon>malvids</taxon>
        <taxon>Myrtales</taxon>
        <taxon>Melastomataceae</taxon>
        <taxon>Melastomatoideae</taxon>
        <taxon>Melastomateae</taxon>
        <taxon>Melastoma</taxon>
    </lineage>
</organism>
<protein>
    <submittedName>
        <fullName evidence="1">Uncharacterized protein</fullName>
    </submittedName>
</protein>
<name>A0ACB9P391_9MYRT</name>
<sequence>MDQKLGREYVFVLGKISWDFRRISGSLWGFRVISSHRKNVVGFAGAERLDAPENIRSMLIQQYRESPSNCRILDCRSRGCDRPEEVVQMFMESEFCLQPLGDSPTRKSLFDSLVSGCIPEVFDPFTAYYQYPWHLPEDRGRYSVYVDQEEVRQGKANVVERLRKVLRQEKEDTRSHIMYELLPGLVYGDSDSQFNKFKDAFGIAVDNLLERVSKL</sequence>